<dbReference type="PANTHER" id="PTHR21240:SF19">
    <property type="entry name" value="CATALYTIC_ HYDROLASE"/>
    <property type="match status" value="1"/>
</dbReference>
<dbReference type="InterPro" id="IPR032466">
    <property type="entry name" value="Metal_Hydrolase"/>
</dbReference>
<dbReference type="SUPFAM" id="SSF51556">
    <property type="entry name" value="Metallo-dependent hydrolases"/>
    <property type="match status" value="1"/>
</dbReference>
<evidence type="ECO:0000313" key="3">
    <source>
        <dbReference type="EMBL" id="MCD2195326.1"/>
    </source>
</evidence>
<protein>
    <submittedName>
        <fullName evidence="3">Amidohydrolase family protein</fullName>
    </submittedName>
</protein>
<dbReference type="RefSeq" id="WP_230736337.1">
    <property type="nucleotide sequence ID" value="NZ_JAJNDB010000004.1"/>
</dbReference>
<name>A0ABS8PD46_9PSEU</name>
<dbReference type="Pfam" id="PF04909">
    <property type="entry name" value="Amidohydro_2"/>
    <property type="match status" value="1"/>
</dbReference>
<evidence type="ECO:0000256" key="1">
    <source>
        <dbReference type="ARBA" id="ARBA00023239"/>
    </source>
</evidence>
<dbReference type="EMBL" id="JAJNDB010000004">
    <property type="protein sequence ID" value="MCD2195326.1"/>
    <property type="molecule type" value="Genomic_DNA"/>
</dbReference>
<dbReference type="InterPro" id="IPR006680">
    <property type="entry name" value="Amidohydro-rel"/>
</dbReference>
<evidence type="ECO:0000313" key="4">
    <source>
        <dbReference type="Proteomes" id="UP001199469"/>
    </source>
</evidence>
<dbReference type="Proteomes" id="UP001199469">
    <property type="component" value="Unassembled WGS sequence"/>
</dbReference>
<proteinExistence type="predicted"/>
<comment type="caution">
    <text evidence="3">The sequence shown here is derived from an EMBL/GenBank/DDBJ whole genome shotgun (WGS) entry which is preliminary data.</text>
</comment>
<evidence type="ECO:0000259" key="2">
    <source>
        <dbReference type="Pfam" id="PF04909"/>
    </source>
</evidence>
<reference evidence="3 4" key="1">
    <citation type="submission" date="2021-11" db="EMBL/GenBank/DDBJ databases">
        <title>Draft genome sequence of Actinomycetospora sp. SF1 isolated from the rhizosphere soil.</title>
        <authorList>
            <person name="Duangmal K."/>
            <person name="Chantavorakit T."/>
        </authorList>
    </citation>
    <scope>NUCLEOTIDE SEQUENCE [LARGE SCALE GENOMIC DNA]</scope>
    <source>
        <strain evidence="3 4">TBRC 5722</strain>
    </source>
</reference>
<dbReference type="Gene3D" id="3.20.20.140">
    <property type="entry name" value="Metal-dependent hydrolases"/>
    <property type="match status" value="1"/>
</dbReference>
<keyword evidence="4" id="KW-1185">Reference proteome</keyword>
<sequence length="310" mass="33801">MSAPDSDHGPVIDAFLHTPWLGGDDPADPRGDRVDWTGDARLARVMHTFRHDEAALLSADDLLAAMDDAGTTKALLPAKVYYRATEDGVRAVHREIGALTRASGGRLKGVATIPPPELGPGTYWDVMATVRVLRDAYAEHGVVGVHLTPAPWGMPPDHAWFWPVLATCSELGLAVFVHVGMPGPLWPAEHQDPVHLDRIALAFPDLVIVAHHIGDPWTETAVRLAARHPNLYLCTSAWAPSRYPTPLVGFLRGGWHGTVGAEKVLFATDHPLLDIGRATASARALGLDEERSRAFLHDNARRLFWPEEES</sequence>
<dbReference type="InterPro" id="IPR032465">
    <property type="entry name" value="ACMSD"/>
</dbReference>
<accession>A0ABS8PD46</accession>
<feature type="domain" description="Amidohydrolase-related" evidence="2">
    <location>
        <begin position="58"/>
        <end position="304"/>
    </location>
</feature>
<gene>
    <name evidence="3" type="ORF">LQ327_18315</name>
</gene>
<dbReference type="PANTHER" id="PTHR21240">
    <property type="entry name" value="2-AMINO-3-CARBOXYLMUCONATE-6-SEMIALDEHYDE DECARBOXYLASE"/>
    <property type="match status" value="1"/>
</dbReference>
<keyword evidence="1" id="KW-0456">Lyase</keyword>
<organism evidence="3 4">
    <name type="scientific">Actinomycetospora endophytica</name>
    <dbReference type="NCBI Taxonomy" id="2291215"/>
    <lineage>
        <taxon>Bacteria</taxon>
        <taxon>Bacillati</taxon>
        <taxon>Actinomycetota</taxon>
        <taxon>Actinomycetes</taxon>
        <taxon>Pseudonocardiales</taxon>
        <taxon>Pseudonocardiaceae</taxon>
        <taxon>Actinomycetospora</taxon>
    </lineage>
</organism>